<gene>
    <name evidence="2" type="ORF">GCM10007874_65600</name>
</gene>
<dbReference type="EMBL" id="BSPC01000075">
    <property type="protein sequence ID" value="GLS23539.1"/>
    <property type="molecule type" value="Genomic_DNA"/>
</dbReference>
<keyword evidence="3" id="KW-1185">Reference proteome</keyword>
<evidence type="ECO:0000313" key="2">
    <source>
        <dbReference type="EMBL" id="GLS23539.1"/>
    </source>
</evidence>
<sequence>MEQASHDAFSEGENARWKGYSEDANPYDPEADPGDYRRWDAGWQSADNDLDDTDGD</sequence>
<proteinExistence type="predicted"/>
<protein>
    <recommendedName>
        <fullName evidence="4">Ribosome modulation factor</fullName>
    </recommendedName>
</protein>
<organism evidence="2 3">
    <name type="scientific">Labrys miyagiensis</name>
    <dbReference type="NCBI Taxonomy" id="346912"/>
    <lineage>
        <taxon>Bacteria</taxon>
        <taxon>Pseudomonadati</taxon>
        <taxon>Pseudomonadota</taxon>
        <taxon>Alphaproteobacteria</taxon>
        <taxon>Hyphomicrobiales</taxon>
        <taxon>Xanthobacteraceae</taxon>
        <taxon>Labrys</taxon>
    </lineage>
</organism>
<dbReference type="RefSeq" id="WP_284316471.1">
    <property type="nucleotide sequence ID" value="NZ_BSPC01000075.1"/>
</dbReference>
<evidence type="ECO:0000256" key="1">
    <source>
        <dbReference type="SAM" id="MobiDB-lite"/>
    </source>
</evidence>
<evidence type="ECO:0008006" key="4">
    <source>
        <dbReference type="Google" id="ProtNLM"/>
    </source>
</evidence>
<comment type="caution">
    <text evidence="2">The sequence shown here is derived from an EMBL/GenBank/DDBJ whole genome shotgun (WGS) entry which is preliminary data.</text>
</comment>
<reference evidence="3" key="1">
    <citation type="journal article" date="2019" name="Int. J. Syst. Evol. Microbiol.">
        <title>The Global Catalogue of Microorganisms (GCM) 10K type strain sequencing project: providing services to taxonomists for standard genome sequencing and annotation.</title>
        <authorList>
            <consortium name="The Broad Institute Genomics Platform"/>
            <consortium name="The Broad Institute Genome Sequencing Center for Infectious Disease"/>
            <person name="Wu L."/>
            <person name="Ma J."/>
        </authorList>
    </citation>
    <scope>NUCLEOTIDE SEQUENCE [LARGE SCALE GENOMIC DNA]</scope>
    <source>
        <strain evidence="3">NBRC 101365</strain>
    </source>
</reference>
<feature type="region of interest" description="Disordered" evidence="1">
    <location>
        <begin position="1"/>
        <end position="56"/>
    </location>
</feature>
<feature type="compositionally biased region" description="Basic and acidic residues" evidence="1">
    <location>
        <begin position="1"/>
        <end position="21"/>
    </location>
</feature>
<dbReference type="Proteomes" id="UP001156882">
    <property type="component" value="Unassembled WGS sequence"/>
</dbReference>
<name>A0ABQ6CV36_9HYPH</name>
<accession>A0ABQ6CV36</accession>
<evidence type="ECO:0000313" key="3">
    <source>
        <dbReference type="Proteomes" id="UP001156882"/>
    </source>
</evidence>